<keyword evidence="2" id="KW-1185">Reference proteome</keyword>
<gene>
    <name evidence="1" type="ORF">QC818_14065</name>
</gene>
<sequence length="100" mass="11783">MDDYTLLRITQWRKRLERNGWTGIKRATPPHSSLIEYHIIWRGHLVSGRIRLSDHSSQDVWQPGTTMNMLLRGTDVTDGAWRVAKDQNRRPGQVHRRLPM</sequence>
<reference evidence="1 2" key="1">
    <citation type="submission" date="2023-04" db="EMBL/GenBank/DDBJ databases">
        <title>A long-awaited taxogenomic arrangement of the family Halomonadaceae.</title>
        <authorList>
            <person name="De La Haba R."/>
            <person name="Chuvochina M."/>
            <person name="Wittouck S."/>
            <person name="Arahal D.R."/>
            <person name="Sanchez-Porro C."/>
            <person name="Hugenholtz P."/>
            <person name="Ventosa A."/>
        </authorList>
    </citation>
    <scope>NUCLEOTIDE SEQUENCE [LARGE SCALE GENOMIC DNA]</scope>
    <source>
        <strain evidence="1 2">DSM 23530</strain>
    </source>
</reference>
<name>A0ABU1G4M6_9GAMM</name>
<comment type="caution">
    <text evidence="1">The sequence shown here is derived from an EMBL/GenBank/DDBJ whole genome shotgun (WGS) entry which is preliminary data.</text>
</comment>
<evidence type="ECO:0000313" key="1">
    <source>
        <dbReference type="EMBL" id="MDR5867913.1"/>
    </source>
</evidence>
<dbReference type="RefSeq" id="WP_309653494.1">
    <property type="nucleotide sequence ID" value="NZ_JARWAK010000013.1"/>
</dbReference>
<protein>
    <submittedName>
        <fullName evidence="1">Uncharacterized protein</fullName>
    </submittedName>
</protein>
<proteinExistence type="predicted"/>
<evidence type="ECO:0000313" key="2">
    <source>
        <dbReference type="Proteomes" id="UP001264519"/>
    </source>
</evidence>
<accession>A0ABU1G4M6</accession>
<dbReference type="EMBL" id="JARWAK010000013">
    <property type="protein sequence ID" value="MDR5867913.1"/>
    <property type="molecule type" value="Genomic_DNA"/>
</dbReference>
<organism evidence="1 2">
    <name type="scientific">Halomonas koreensis</name>
    <dbReference type="NCBI Taxonomy" id="245385"/>
    <lineage>
        <taxon>Bacteria</taxon>
        <taxon>Pseudomonadati</taxon>
        <taxon>Pseudomonadota</taxon>
        <taxon>Gammaproteobacteria</taxon>
        <taxon>Oceanospirillales</taxon>
        <taxon>Halomonadaceae</taxon>
        <taxon>Halomonas</taxon>
    </lineage>
</organism>
<dbReference type="Proteomes" id="UP001264519">
    <property type="component" value="Unassembled WGS sequence"/>
</dbReference>